<reference evidence="8" key="1">
    <citation type="submission" date="2023-07" db="EMBL/GenBank/DDBJ databases">
        <title>draft genome sequence of fig (Ficus carica).</title>
        <authorList>
            <person name="Takahashi T."/>
            <person name="Nishimura K."/>
        </authorList>
    </citation>
    <scope>NUCLEOTIDE SEQUENCE</scope>
</reference>
<evidence type="ECO:0000256" key="3">
    <source>
        <dbReference type="ARBA" id="ARBA00023241"/>
    </source>
</evidence>
<comment type="similarity">
    <text evidence="6">Belongs to the chalcone isomerase family.</text>
</comment>
<dbReference type="InterPro" id="IPR016088">
    <property type="entry name" value="Chalcone_isomerase_3-sand"/>
</dbReference>
<gene>
    <name evidence="8" type="ORF">TIFTF001_037983</name>
    <name evidence="9" type="ORF">TIFTF001_037987</name>
</gene>
<evidence type="ECO:0000256" key="5">
    <source>
        <dbReference type="ARBA" id="ARBA00034056"/>
    </source>
</evidence>
<keyword evidence="10" id="KW-1185">Reference proteome</keyword>
<comment type="catalytic activity">
    <reaction evidence="5">
        <text>a chalcone = a flavanone.</text>
        <dbReference type="EC" id="5.5.1.6"/>
    </reaction>
</comment>
<dbReference type="SUPFAM" id="SSF54626">
    <property type="entry name" value="Chalcone isomerase"/>
    <property type="match status" value="1"/>
</dbReference>
<sequence length="73" mass="8418">MILPLTGQQYSDKVLENFVTIWKSFGIYTEAEEKVIEMFLQVFKDKNFPPGSSVLFTQSSSGSLTINQIYIYR</sequence>
<keyword evidence="3" id="KW-0284">Flavonoid biosynthesis</keyword>
<comment type="function">
    <text evidence="4">Catalyzes the intramolecular cyclization of bicyclic chalcones into tricyclic (S)-flavanones. Responsible for the isomerization of 4,2',4',6'-tetrahydroxychalcone (also termed chalcone) into naringenin.</text>
</comment>
<evidence type="ECO:0000259" key="7">
    <source>
        <dbReference type="Pfam" id="PF02431"/>
    </source>
</evidence>
<dbReference type="Pfam" id="PF02431">
    <property type="entry name" value="Chalcone"/>
    <property type="match status" value="1"/>
</dbReference>
<dbReference type="PANTHER" id="PTHR28039:SF8">
    <property type="entry name" value="CHALCONE--FLAVANONE ISOMERASE 1-RELATED"/>
    <property type="match status" value="1"/>
</dbReference>
<evidence type="ECO:0000256" key="6">
    <source>
        <dbReference type="RuleBase" id="RU361158"/>
    </source>
</evidence>
<dbReference type="EMBL" id="BTGU01000734">
    <property type="protein sequence ID" value="GMN68934.1"/>
    <property type="molecule type" value="Genomic_DNA"/>
</dbReference>
<proteinExistence type="inferred from homology"/>
<dbReference type="InterPro" id="IPR044164">
    <property type="entry name" value="CFI"/>
</dbReference>
<evidence type="ECO:0000313" key="9">
    <source>
        <dbReference type="EMBL" id="GMN68934.1"/>
    </source>
</evidence>
<dbReference type="InterPro" id="IPR036298">
    <property type="entry name" value="Chalcone_isomerase_sf"/>
</dbReference>
<dbReference type="InterPro" id="IPR016087">
    <property type="entry name" value="Chalcone_isomerase"/>
</dbReference>
<dbReference type="GO" id="GO:0009813">
    <property type="term" value="P:flavonoid biosynthetic process"/>
    <property type="evidence" value="ECO:0007669"/>
    <property type="project" value="UniProtKB-KW"/>
</dbReference>
<comment type="caution">
    <text evidence="8">The sequence shown here is derived from an EMBL/GenBank/DDBJ whole genome shotgun (WGS) entry which is preliminary data.</text>
</comment>
<organism evidence="8 10">
    <name type="scientific">Ficus carica</name>
    <name type="common">Common fig</name>
    <dbReference type="NCBI Taxonomy" id="3494"/>
    <lineage>
        <taxon>Eukaryota</taxon>
        <taxon>Viridiplantae</taxon>
        <taxon>Streptophyta</taxon>
        <taxon>Embryophyta</taxon>
        <taxon>Tracheophyta</taxon>
        <taxon>Spermatophyta</taxon>
        <taxon>Magnoliopsida</taxon>
        <taxon>eudicotyledons</taxon>
        <taxon>Gunneridae</taxon>
        <taxon>Pentapetalae</taxon>
        <taxon>rosids</taxon>
        <taxon>fabids</taxon>
        <taxon>Rosales</taxon>
        <taxon>Moraceae</taxon>
        <taxon>Ficeae</taxon>
        <taxon>Ficus</taxon>
    </lineage>
</organism>
<name>A0AA88JE44_FICCA</name>
<comment type="pathway">
    <text evidence="1">Secondary metabolite biosynthesis; flavonoid biosynthesis.</text>
</comment>
<evidence type="ECO:0000256" key="4">
    <source>
        <dbReference type="ARBA" id="ARBA00025429"/>
    </source>
</evidence>
<dbReference type="Gene3D" id="3.50.70.10">
    <property type="match status" value="1"/>
</dbReference>
<evidence type="ECO:0000256" key="2">
    <source>
        <dbReference type="ARBA" id="ARBA00023235"/>
    </source>
</evidence>
<dbReference type="Proteomes" id="UP001187192">
    <property type="component" value="Unassembled WGS sequence"/>
</dbReference>
<accession>A0AA88JE44</accession>
<evidence type="ECO:0000313" key="8">
    <source>
        <dbReference type="EMBL" id="GMN68931.1"/>
    </source>
</evidence>
<evidence type="ECO:0000313" key="10">
    <source>
        <dbReference type="Proteomes" id="UP001187192"/>
    </source>
</evidence>
<dbReference type="PANTHER" id="PTHR28039">
    <property type="entry name" value="CHALCONE--FLAVONONE ISOMERASE 1-RELATED"/>
    <property type="match status" value="1"/>
</dbReference>
<feature type="domain" description="Chalcone isomerase" evidence="7">
    <location>
        <begin position="1"/>
        <end position="67"/>
    </location>
</feature>
<dbReference type="GO" id="GO:0045430">
    <property type="term" value="F:chalcone isomerase activity"/>
    <property type="evidence" value="ECO:0007669"/>
    <property type="project" value="UniProtKB-EC"/>
</dbReference>
<protein>
    <recommendedName>
        <fullName evidence="6">Chalcone-flavonone isomerase family protein</fullName>
    </recommendedName>
</protein>
<dbReference type="EMBL" id="BTGU01000733">
    <property type="protein sequence ID" value="GMN68931.1"/>
    <property type="molecule type" value="Genomic_DNA"/>
</dbReference>
<evidence type="ECO:0000256" key="1">
    <source>
        <dbReference type="ARBA" id="ARBA00004966"/>
    </source>
</evidence>
<keyword evidence="2" id="KW-0413">Isomerase</keyword>
<dbReference type="Gramene" id="FCD_00011566-RA">
    <property type="protein sequence ID" value="FCD_00011566-RA:cds"/>
    <property type="gene ID" value="FCD_00011566"/>
</dbReference>
<dbReference type="AlphaFoldDB" id="A0AA88JE44"/>